<dbReference type="PANTHER" id="PTHR10566">
    <property type="entry name" value="CHAPERONE-ACTIVITY OF BC1 COMPLEX CABC1 -RELATED"/>
    <property type="match status" value="1"/>
</dbReference>
<keyword evidence="4" id="KW-1185">Reference proteome</keyword>
<dbReference type="PANTHER" id="PTHR10566:SF113">
    <property type="entry name" value="PROTEIN ACTIVITY OF BC1 COMPLEX KINASE 7, CHLOROPLASTIC"/>
    <property type="match status" value="1"/>
</dbReference>
<proteinExistence type="inferred from homology"/>
<evidence type="ECO:0000256" key="1">
    <source>
        <dbReference type="ARBA" id="ARBA00009670"/>
    </source>
</evidence>
<dbReference type="STRING" id="1160895.CM19_06755"/>
<dbReference type="SUPFAM" id="SSF56112">
    <property type="entry name" value="Protein kinase-like (PK-like)"/>
    <property type="match status" value="1"/>
</dbReference>
<dbReference type="AlphaFoldDB" id="A0A031LN20"/>
<accession>A0A031LN20</accession>
<sequence>MNTFSRTLTIVRKLAPRVLKYRDIRNRIIEGKEVSETELEREARLFTDALISLGPTFIKFGQVLSVRADVLPDSYLRELQRLQDEVPPAPFEEVKTYAEEAGVQLTDKVIAAASLGQVHIGYFQGQIVAVKVNRPRVEEILRTDIKIMKRLLPFLRLIFDSSFVESIKIVVDLFSKRIFDELDYTKEAFYHDKIQEELKDFNVKIPKIVKATKKVLIMEYLPGYKITSDEALRNNDRRALAWRVFKVFMVPLFEEKYFHADPHPGNISVDENGSLILYDFGMVGSIDPETRIKLVRLYLSLSRGDAIMVVNVLDQLGAIQPFANRDVLVKGFDLMIRQAKGEVEQIELEDFNRLASQAFYKFPLRLPEKLALYLRMSGVLEGTCKMIDPDFDFVQNTVRLMQEEGLARLALIDELSDYFRTANNAIKASMLRKGEPSRKRSKKWIGSLIIAISLPLYFFTNDAYLAILLSILGLSITLSLP</sequence>
<comment type="caution">
    <text evidence="3">The sequence shown here is derived from an EMBL/GenBank/DDBJ whole genome shotgun (WGS) entry which is preliminary data.</text>
</comment>
<name>A0A031LN20_9CREN</name>
<dbReference type="CDD" id="cd05121">
    <property type="entry name" value="ABC1_ADCK3-like"/>
    <property type="match status" value="1"/>
</dbReference>
<reference evidence="3 4" key="1">
    <citation type="submission" date="2014-03" db="EMBL/GenBank/DDBJ databases">
        <title>Draft genome sequence of the novel thermoacidophilic archaea Acidianus copahuensis ALE1 strain, isolated from Copahue volcanic area in Neuquen Argentina.</title>
        <authorList>
            <person name="Urbieta M.S."/>
            <person name="Rascovan N."/>
            <person name="Castro C."/>
            <person name="Revale S."/>
            <person name="Giaveno M.A."/>
            <person name="Vazquez M.P."/>
            <person name="Donati E.R."/>
        </authorList>
    </citation>
    <scope>NUCLEOTIDE SEQUENCE [LARGE SCALE GENOMIC DNA]</scope>
    <source>
        <strain evidence="3 4">ALE1</strain>
    </source>
</reference>
<gene>
    <name evidence="3" type="ORF">CM19_06755</name>
</gene>
<comment type="similarity">
    <text evidence="1">Belongs to the protein kinase superfamily. ADCK protein kinase family.</text>
</comment>
<dbReference type="EMBL" id="JFZT01000039">
    <property type="protein sequence ID" value="EZQ07048.1"/>
    <property type="molecule type" value="Genomic_DNA"/>
</dbReference>
<dbReference type="InterPro" id="IPR011009">
    <property type="entry name" value="Kinase-like_dom_sf"/>
</dbReference>
<feature type="domain" description="ABC1 atypical kinase-like" evidence="2">
    <location>
        <begin position="82"/>
        <end position="311"/>
    </location>
</feature>
<dbReference type="Proteomes" id="UP000024332">
    <property type="component" value="Unassembled WGS sequence"/>
</dbReference>
<dbReference type="RefSeq" id="WP_048099566.1">
    <property type="nucleotide sequence ID" value="NZ_JFZT01000039.1"/>
</dbReference>
<keyword evidence="3" id="KW-0808">Transferase</keyword>
<dbReference type="InterPro" id="IPR050154">
    <property type="entry name" value="UbiB_kinase"/>
</dbReference>
<evidence type="ECO:0000259" key="2">
    <source>
        <dbReference type="Pfam" id="PF03109"/>
    </source>
</evidence>
<dbReference type="OrthoDB" id="8087at2157"/>
<protein>
    <submittedName>
        <fullName evidence="3">Glycosyl transferase family 1</fullName>
    </submittedName>
</protein>
<dbReference type="Pfam" id="PF03109">
    <property type="entry name" value="ABC1"/>
    <property type="match status" value="1"/>
</dbReference>
<evidence type="ECO:0000313" key="4">
    <source>
        <dbReference type="Proteomes" id="UP000024332"/>
    </source>
</evidence>
<dbReference type="GO" id="GO:0016740">
    <property type="term" value="F:transferase activity"/>
    <property type="evidence" value="ECO:0007669"/>
    <property type="project" value="UniProtKB-KW"/>
</dbReference>
<organism evidence="3 4">
    <name type="scientific">Candidatus Acidianus copahuensis</name>
    <dbReference type="NCBI Taxonomy" id="1160895"/>
    <lineage>
        <taxon>Archaea</taxon>
        <taxon>Thermoproteota</taxon>
        <taxon>Thermoprotei</taxon>
        <taxon>Sulfolobales</taxon>
        <taxon>Sulfolobaceae</taxon>
        <taxon>Acidianus</taxon>
    </lineage>
</organism>
<evidence type="ECO:0000313" key="3">
    <source>
        <dbReference type="EMBL" id="EZQ07048.1"/>
    </source>
</evidence>
<dbReference type="InterPro" id="IPR004147">
    <property type="entry name" value="ABC1_dom"/>
</dbReference>